<evidence type="ECO:0000313" key="2">
    <source>
        <dbReference type="EMBL" id="PTB89424.1"/>
    </source>
</evidence>
<dbReference type="AlphaFoldDB" id="A0A2T4D6J2"/>
<comment type="caution">
    <text evidence="2">The sequence shown here is derived from an EMBL/GenBank/DDBJ whole genome shotgun (WGS) entry which is preliminary data.</text>
</comment>
<accession>A0A2T4D6J2</accession>
<keyword evidence="1" id="KW-0472">Membrane</keyword>
<sequence length="99" mass="11705">MKAVFTKAFTLTFYKAFIGFFILLLIVFGSFMRVTEHIMLAQFILHSPFGLASALFLFTLYAYFEMNFRIKLSNSKEYLIFHQTGLFSRAQFFKTHLYI</sequence>
<name>A0A2T4D6J2_9BACT</name>
<dbReference type="Proteomes" id="UP000240608">
    <property type="component" value="Unassembled WGS sequence"/>
</dbReference>
<organism evidence="2 3">
    <name type="scientific">Marivirga lumbricoides</name>
    <dbReference type="NCBI Taxonomy" id="1046115"/>
    <lineage>
        <taxon>Bacteria</taxon>
        <taxon>Pseudomonadati</taxon>
        <taxon>Bacteroidota</taxon>
        <taxon>Cytophagia</taxon>
        <taxon>Cytophagales</taxon>
        <taxon>Marivirgaceae</taxon>
        <taxon>Marivirga</taxon>
    </lineage>
</organism>
<protein>
    <submittedName>
        <fullName evidence="2">Uncharacterized protein</fullName>
    </submittedName>
</protein>
<feature type="transmembrane region" description="Helical" evidence="1">
    <location>
        <begin position="43"/>
        <end position="64"/>
    </location>
</feature>
<gene>
    <name evidence="2" type="ORF">C9994_17505</name>
</gene>
<feature type="transmembrane region" description="Helical" evidence="1">
    <location>
        <begin position="12"/>
        <end position="31"/>
    </location>
</feature>
<reference evidence="2 3" key="1">
    <citation type="submission" date="2018-03" db="EMBL/GenBank/DDBJ databases">
        <title>Cross-interface Injection: A General Nanoliter Liquid Handling Method Applied to Single Cells Genome Amplification Automated Nanoliter Liquid Handling Applied to Single Cell Multiple Displacement Amplification.</title>
        <authorList>
            <person name="Yun J."/>
            <person name="Xu P."/>
            <person name="Xu J."/>
            <person name="Dai X."/>
            <person name="Wang Y."/>
            <person name="Zheng X."/>
            <person name="Cao C."/>
            <person name="Yi Q."/>
            <person name="Zhu Y."/>
            <person name="Wang L."/>
            <person name="Dong Z."/>
            <person name="Huang Y."/>
            <person name="Huang L."/>
            <person name="Du W."/>
        </authorList>
    </citation>
    <scope>NUCLEOTIDE SEQUENCE [LARGE SCALE GENOMIC DNA]</scope>
    <source>
        <strain evidence="2 3">Z-D1-2</strain>
    </source>
</reference>
<keyword evidence="1" id="KW-1133">Transmembrane helix</keyword>
<dbReference type="EMBL" id="PYVU01000693">
    <property type="protein sequence ID" value="PTB89424.1"/>
    <property type="molecule type" value="Genomic_DNA"/>
</dbReference>
<keyword evidence="1" id="KW-0812">Transmembrane</keyword>
<proteinExistence type="predicted"/>
<feature type="non-terminal residue" evidence="2">
    <location>
        <position position="99"/>
    </location>
</feature>
<evidence type="ECO:0000256" key="1">
    <source>
        <dbReference type="SAM" id="Phobius"/>
    </source>
</evidence>
<evidence type="ECO:0000313" key="3">
    <source>
        <dbReference type="Proteomes" id="UP000240608"/>
    </source>
</evidence>